<reference evidence="2" key="1">
    <citation type="submission" date="2015-10" db="EMBL/GenBank/DDBJ databases">
        <authorList>
            <person name="Gilbert D.G."/>
        </authorList>
    </citation>
    <scope>NUCLEOTIDE SEQUENCE</scope>
</reference>
<protein>
    <submittedName>
        <fullName evidence="2">Uncharacterized protein</fullName>
    </submittedName>
</protein>
<gene>
    <name evidence="2" type="ORF">MGWOODY_XGa195</name>
</gene>
<feature type="region of interest" description="Disordered" evidence="1">
    <location>
        <begin position="1"/>
        <end position="21"/>
    </location>
</feature>
<dbReference type="EMBL" id="CZRL01000052">
    <property type="protein sequence ID" value="CUS51041.1"/>
    <property type="molecule type" value="Genomic_DNA"/>
</dbReference>
<organism evidence="2">
    <name type="scientific">hydrothermal vent metagenome</name>
    <dbReference type="NCBI Taxonomy" id="652676"/>
    <lineage>
        <taxon>unclassified sequences</taxon>
        <taxon>metagenomes</taxon>
        <taxon>ecological metagenomes</taxon>
    </lineage>
</organism>
<evidence type="ECO:0000256" key="1">
    <source>
        <dbReference type="SAM" id="MobiDB-lite"/>
    </source>
</evidence>
<sequence length="47" mass="5733">MAQGLKKYGSPNLETTTENRSLRQLHHWVEQRDRKRQMITYPYRVKS</sequence>
<accession>A0A160TS79</accession>
<evidence type="ECO:0000313" key="2">
    <source>
        <dbReference type="EMBL" id="CUS51041.1"/>
    </source>
</evidence>
<proteinExistence type="predicted"/>
<dbReference type="AlphaFoldDB" id="A0A160TS79"/>
<name>A0A160TS79_9ZZZZ</name>